<dbReference type="RefSeq" id="WP_344869903.1">
    <property type="nucleotide sequence ID" value="NZ_BAABBP010000036.1"/>
</dbReference>
<comment type="caution">
    <text evidence="2">The sequence shown here is derived from an EMBL/GenBank/DDBJ whole genome shotgun (WGS) entry which is preliminary data.</text>
</comment>
<keyword evidence="3" id="KW-1185">Reference proteome</keyword>
<sequence>MTQAHNQAPNFGFDAPTAADEQASMREVLSHLQPKKEDDVRMVAAALKTHGAKFEGVFLEWATPYGRYKAKGLWAKVRPDPDAMTEVIERQVIAANDRYQILGPVEIKALPPIEWAIKGVLPRRGVSMVYGPSGGGKSFVVLNMIYAIAEGSSFFGQMAKQIPVLYVGLEGHAGVKNRIVAMERAQGRPMPEYMRVLLTNAFNITNPQQVEKLAKECPQGCIVVIDTLNQAAPNADENSSRDMGAILAGAKRLAELVEGNCVLIHHSGKNAQMGERGHSSLRAALDCSIEVTRTNDRRAWKVAKAKDGLDGEEHAFRLSIVEVGTDEDGDPVTSCVVVPDDVPTSAGAKPLSGNQKLGMDSFREACRTHGGTDADGNFTGVHLNNWRPVFYRMSPADTDTAKKKAFERARKDLIERGELVVTDNIYRLGGVAAQLTEACIAKVLEISKATKRHDSDNSATCRPSQTLL</sequence>
<organism evidence="2 3">
    <name type="scientific">Comamonas faecalis</name>
    <dbReference type="NCBI Taxonomy" id="1387849"/>
    <lineage>
        <taxon>Bacteria</taxon>
        <taxon>Pseudomonadati</taxon>
        <taxon>Pseudomonadota</taxon>
        <taxon>Betaproteobacteria</taxon>
        <taxon>Burkholderiales</taxon>
        <taxon>Comamonadaceae</taxon>
        <taxon>Comamonas</taxon>
    </lineage>
</organism>
<evidence type="ECO:0000313" key="2">
    <source>
        <dbReference type="EMBL" id="GAA4004007.1"/>
    </source>
</evidence>
<evidence type="ECO:0000313" key="3">
    <source>
        <dbReference type="Proteomes" id="UP001501627"/>
    </source>
</evidence>
<dbReference type="InterPro" id="IPR027417">
    <property type="entry name" value="P-loop_NTPase"/>
</dbReference>
<protein>
    <recommendedName>
        <fullName evidence="1">AAA+ ATPase domain-containing protein</fullName>
    </recommendedName>
</protein>
<dbReference type="SUPFAM" id="SSF52540">
    <property type="entry name" value="P-loop containing nucleoside triphosphate hydrolases"/>
    <property type="match status" value="1"/>
</dbReference>
<name>A0ABP7RYV5_9BURK</name>
<dbReference type="Gene3D" id="3.40.50.300">
    <property type="entry name" value="P-loop containing nucleotide triphosphate hydrolases"/>
    <property type="match status" value="1"/>
</dbReference>
<dbReference type="Pfam" id="PF13481">
    <property type="entry name" value="AAA_25"/>
    <property type="match status" value="1"/>
</dbReference>
<gene>
    <name evidence="2" type="ORF">GCM10022279_29950</name>
</gene>
<reference evidence="3" key="1">
    <citation type="journal article" date="2019" name="Int. J. Syst. Evol. Microbiol.">
        <title>The Global Catalogue of Microorganisms (GCM) 10K type strain sequencing project: providing services to taxonomists for standard genome sequencing and annotation.</title>
        <authorList>
            <consortium name="The Broad Institute Genomics Platform"/>
            <consortium name="The Broad Institute Genome Sequencing Center for Infectious Disease"/>
            <person name="Wu L."/>
            <person name="Ma J."/>
        </authorList>
    </citation>
    <scope>NUCLEOTIDE SEQUENCE [LARGE SCALE GENOMIC DNA]</scope>
    <source>
        <strain evidence="3">JCM 17561</strain>
    </source>
</reference>
<evidence type="ECO:0000259" key="1">
    <source>
        <dbReference type="SMART" id="SM00382"/>
    </source>
</evidence>
<dbReference type="EMBL" id="BAABBP010000036">
    <property type="protein sequence ID" value="GAA4004007.1"/>
    <property type="molecule type" value="Genomic_DNA"/>
</dbReference>
<dbReference type="Proteomes" id="UP001501627">
    <property type="component" value="Unassembled WGS sequence"/>
</dbReference>
<feature type="domain" description="AAA+ ATPase" evidence="1">
    <location>
        <begin position="123"/>
        <end position="295"/>
    </location>
</feature>
<proteinExistence type="predicted"/>
<accession>A0ABP7RYV5</accession>
<dbReference type="InterPro" id="IPR003593">
    <property type="entry name" value="AAA+_ATPase"/>
</dbReference>
<dbReference type="SMART" id="SM00382">
    <property type="entry name" value="AAA"/>
    <property type="match status" value="1"/>
</dbReference>